<evidence type="ECO:0000256" key="3">
    <source>
        <dbReference type="ARBA" id="ARBA00022475"/>
    </source>
</evidence>
<keyword evidence="3 7" id="KW-1003">Cell membrane</keyword>
<evidence type="ECO:0000256" key="6">
    <source>
        <dbReference type="ARBA" id="ARBA00023136"/>
    </source>
</evidence>
<evidence type="ECO:0000256" key="1">
    <source>
        <dbReference type="ARBA" id="ARBA00004651"/>
    </source>
</evidence>
<dbReference type="InterPro" id="IPR032818">
    <property type="entry name" value="DedA-like"/>
</dbReference>
<comment type="subcellular location">
    <subcellularLocation>
        <location evidence="1 7">Cell membrane</location>
        <topology evidence="1 7">Multi-pass membrane protein</topology>
    </subcellularLocation>
</comment>
<keyword evidence="6 7" id="KW-0472">Membrane</keyword>
<dbReference type="PANTHER" id="PTHR30353:SF15">
    <property type="entry name" value="INNER MEMBRANE PROTEIN YABI"/>
    <property type="match status" value="1"/>
</dbReference>
<feature type="transmembrane region" description="Helical" evidence="7">
    <location>
        <begin position="28"/>
        <end position="54"/>
    </location>
</feature>
<protein>
    <submittedName>
        <fullName evidence="9">DedA family protein</fullName>
    </submittedName>
</protein>
<feature type="transmembrane region" description="Helical" evidence="7">
    <location>
        <begin position="151"/>
        <end position="175"/>
    </location>
</feature>
<dbReference type="Pfam" id="PF09335">
    <property type="entry name" value="VTT_dom"/>
    <property type="match status" value="1"/>
</dbReference>
<evidence type="ECO:0000256" key="4">
    <source>
        <dbReference type="ARBA" id="ARBA00022692"/>
    </source>
</evidence>
<comment type="caution">
    <text evidence="7">Lacks conserved residue(s) required for the propagation of feature annotation.</text>
</comment>
<evidence type="ECO:0000256" key="5">
    <source>
        <dbReference type="ARBA" id="ARBA00022989"/>
    </source>
</evidence>
<sequence length="180" mass="20170">MRSEGVLDSLIQGTIEFVRLHQDWAVPLVFFLAFGESLAFISLLLPATVILFALSALLGEGGVPFVPVWLAAACGAFLGDWISYWLGYHYQHQIGHIWPLSRNPQILQRGHRYFERWGFWGVFFGRFLGPLRAAVPLVAGICAMRQRYFQLANLLSALIWGAGILAPGMLGIRWLGQWIG</sequence>
<accession>A0ABY8GKF0</accession>
<evidence type="ECO:0000256" key="2">
    <source>
        <dbReference type="ARBA" id="ARBA00010792"/>
    </source>
</evidence>
<dbReference type="EMBL" id="CP092014">
    <property type="protein sequence ID" value="WFN97793.1"/>
    <property type="molecule type" value="Genomic_DNA"/>
</dbReference>
<organism evidence="9 10">
    <name type="scientific">Edwardsiella ictaluri</name>
    <dbReference type="NCBI Taxonomy" id="67780"/>
    <lineage>
        <taxon>Bacteria</taxon>
        <taxon>Pseudomonadati</taxon>
        <taxon>Pseudomonadota</taxon>
        <taxon>Gammaproteobacteria</taxon>
        <taxon>Enterobacterales</taxon>
        <taxon>Hafniaceae</taxon>
        <taxon>Edwardsiella</taxon>
    </lineage>
</organism>
<dbReference type="InterPro" id="IPR032816">
    <property type="entry name" value="VTT_dom"/>
</dbReference>
<evidence type="ECO:0000313" key="10">
    <source>
        <dbReference type="Proteomes" id="UP001222680"/>
    </source>
</evidence>
<dbReference type="RefSeq" id="WP_035608538.1">
    <property type="nucleotide sequence ID" value="NZ_AP028097.1"/>
</dbReference>
<dbReference type="GeneID" id="69537245"/>
<keyword evidence="10" id="KW-1185">Reference proteome</keyword>
<dbReference type="Proteomes" id="UP001222680">
    <property type="component" value="Chromosome"/>
</dbReference>
<feature type="domain" description="VTT" evidence="8">
    <location>
        <begin position="45"/>
        <end position="163"/>
    </location>
</feature>
<evidence type="ECO:0000313" key="9">
    <source>
        <dbReference type="EMBL" id="WFN97793.1"/>
    </source>
</evidence>
<evidence type="ECO:0000259" key="8">
    <source>
        <dbReference type="Pfam" id="PF09335"/>
    </source>
</evidence>
<name>A0ABY8GKF0_EDWIC</name>
<keyword evidence="4 7" id="KW-0812">Transmembrane</keyword>
<dbReference type="PANTHER" id="PTHR30353">
    <property type="entry name" value="INNER MEMBRANE PROTEIN DEDA-RELATED"/>
    <property type="match status" value="1"/>
</dbReference>
<reference evidence="9 10" key="1">
    <citation type="submission" date="2022-02" db="EMBL/GenBank/DDBJ databases">
        <title>Phenotypic, genotypic and serological characterization of Edwardsiella ictaluri from catfish and ornamental fish species.</title>
        <authorList>
            <person name="Rose D."/>
            <person name="Tekedar H.C."/>
            <person name="Waldbieser G.C."/>
            <person name="Aarattuthodi S."/>
            <person name="Griffin M.J."/>
        </authorList>
    </citation>
    <scope>NUCLEOTIDE SEQUENCE [LARGE SCALE GENOMIC DNA]</scope>
    <source>
        <strain evidence="9 10">13 TAL-140 K3</strain>
    </source>
</reference>
<keyword evidence="5 7" id="KW-1133">Transmembrane helix</keyword>
<comment type="similarity">
    <text evidence="2 7">Belongs to the DedA family.</text>
</comment>
<feature type="transmembrane region" description="Helical" evidence="7">
    <location>
        <begin position="66"/>
        <end position="86"/>
    </location>
</feature>
<proteinExistence type="inferred from homology"/>
<gene>
    <name evidence="9" type="ORF">MAY91_07480</name>
</gene>
<evidence type="ECO:0000256" key="7">
    <source>
        <dbReference type="RuleBase" id="RU367016"/>
    </source>
</evidence>